<name>A0A068NWH3_FIMGI</name>
<dbReference type="AlphaFoldDB" id="A0A068NWH3"/>
<dbReference type="Gene3D" id="1.10.260.40">
    <property type="entry name" value="lambda repressor-like DNA-binding domains"/>
    <property type="match status" value="1"/>
</dbReference>
<dbReference type="InterPro" id="IPR010982">
    <property type="entry name" value="Lambda_DNA-bd_dom_sf"/>
</dbReference>
<reference evidence="1 2" key="1">
    <citation type="journal article" date="2014" name="PLoS ONE">
        <title>The first complete genome sequence of the class fimbriimonadia in the phylum armatimonadetes.</title>
        <authorList>
            <person name="Hu Z.Y."/>
            <person name="Wang Y.Z."/>
            <person name="Im W.T."/>
            <person name="Wang S.Y."/>
            <person name="Zhao G.P."/>
            <person name="Zheng H.J."/>
            <person name="Quan Z.X."/>
        </authorList>
    </citation>
    <scope>NUCLEOTIDE SEQUENCE [LARGE SCALE GENOMIC DNA]</scope>
    <source>
        <strain evidence="1">Gsoil 348</strain>
    </source>
</reference>
<dbReference type="GO" id="GO:0003677">
    <property type="term" value="F:DNA binding"/>
    <property type="evidence" value="ECO:0007669"/>
    <property type="project" value="InterPro"/>
</dbReference>
<evidence type="ECO:0000313" key="2">
    <source>
        <dbReference type="Proteomes" id="UP000027982"/>
    </source>
</evidence>
<gene>
    <name evidence="1" type="ORF">OP10G_2581</name>
</gene>
<proteinExistence type="predicted"/>
<dbReference type="Proteomes" id="UP000027982">
    <property type="component" value="Chromosome"/>
</dbReference>
<accession>A0A068NWH3</accession>
<dbReference type="KEGG" id="fgi:OP10G_2581"/>
<dbReference type="EMBL" id="CP007139">
    <property type="protein sequence ID" value="AIE85949.1"/>
    <property type="molecule type" value="Genomic_DNA"/>
</dbReference>
<sequence>MRGRISGFSSDRLMNILTKLDQDVVIFIRPKPDNRAAIVSVDMAHGL</sequence>
<dbReference type="HOGENOM" id="CLU_3168342_0_0_0"/>
<protein>
    <submittedName>
        <fullName evidence="1">Uncharacterized protein</fullName>
    </submittedName>
</protein>
<evidence type="ECO:0000313" key="1">
    <source>
        <dbReference type="EMBL" id="AIE85949.1"/>
    </source>
</evidence>
<dbReference type="STRING" id="661478.OP10G_2581"/>
<keyword evidence="2" id="KW-1185">Reference proteome</keyword>
<organism evidence="1 2">
    <name type="scientific">Fimbriimonas ginsengisoli Gsoil 348</name>
    <dbReference type="NCBI Taxonomy" id="661478"/>
    <lineage>
        <taxon>Bacteria</taxon>
        <taxon>Bacillati</taxon>
        <taxon>Armatimonadota</taxon>
        <taxon>Fimbriimonadia</taxon>
        <taxon>Fimbriimonadales</taxon>
        <taxon>Fimbriimonadaceae</taxon>
        <taxon>Fimbriimonas</taxon>
    </lineage>
</organism>